<name>A0A0F9LE79_9ZZZZ</name>
<evidence type="ECO:0000256" key="1">
    <source>
        <dbReference type="SAM" id="MobiDB-lite"/>
    </source>
</evidence>
<sequence length="59" mass="6454">MPVRPAVLYNGIIRVYSDCSTLRRGLPEPTKPKEPQGKAQEPSEFESAAEVPASSLIIE</sequence>
<proteinExistence type="predicted"/>
<protein>
    <submittedName>
        <fullName evidence="2">Uncharacterized protein</fullName>
    </submittedName>
</protein>
<organism evidence="2">
    <name type="scientific">marine sediment metagenome</name>
    <dbReference type="NCBI Taxonomy" id="412755"/>
    <lineage>
        <taxon>unclassified sequences</taxon>
        <taxon>metagenomes</taxon>
        <taxon>ecological metagenomes</taxon>
    </lineage>
</organism>
<dbReference type="EMBL" id="LAZR01007396">
    <property type="protein sequence ID" value="KKM85521.1"/>
    <property type="molecule type" value="Genomic_DNA"/>
</dbReference>
<comment type="caution">
    <text evidence="2">The sequence shown here is derived from an EMBL/GenBank/DDBJ whole genome shotgun (WGS) entry which is preliminary data.</text>
</comment>
<accession>A0A0F9LE79</accession>
<evidence type="ECO:0000313" key="2">
    <source>
        <dbReference type="EMBL" id="KKM85521.1"/>
    </source>
</evidence>
<feature type="region of interest" description="Disordered" evidence="1">
    <location>
        <begin position="23"/>
        <end position="59"/>
    </location>
</feature>
<dbReference type="AlphaFoldDB" id="A0A0F9LE79"/>
<reference evidence="2" key="1">
    <citation type="journal article" date="2015" name="Nature">
        <title>Complex archaea that bridge the gap between prokaryotes and eukaryotes.</title>
        <authorList>
            <person name="Spang A."/>
            <person name="Saw J.H."/>
            <person name="Jorgensen S.L."/>
            <person name="Zaremba-Niedzwiedzka K."/>
            <person name="Martijn J."/>
            <person name="Lind A.E."/>
            <person name="van Eijk R."/>
            <person name="Schleper C."/>
            <person name="Guy L."/>
            <person name="Ettema T.J."/>
        </authorList>
    </citation>
    <scope>NUCLEOTIDE SEQUENCE</scope>
</reference>
<gene>
    <name evidence="2" type="ORF">LCGC14_1288280</name>
</gene>